<protein>
    <submittedName>
        <fullName evidence="4">Uncharacterized protein</fullName>
    </submittedName>
</protein>
<dbReference type="CDD" id="cd24003">
    <property type="entry name" value="ASKHA_NBD_GDA1_CD39_NTPase"/>
    <property type="match status" value="1"/>
</dbReference>
<keyword evidence="5" id="KW-1185">Reference proteome</keyword>
<keyword evidence="2" id="KW-0378">Hydrolase</keyword>
<dbReference type="Gene3D" id="3.30.420.150">
    <property type="entry name" value="Exopolyphosphatase. Domain 2"/>
    <property type="match status" value="1"/>
</dbReference>
<evidence type="ECO:0000313" key="4">
    <source>
        <dbReference type="EMBL" id="KAK8898124.1"/>
    </source>
</evidence>
<dbReference type="EMBL" id="JAPFFF010000001">
    <property type="protein sequence ID" value="KAK8898124.1"/>
    <property type="molecule type" value="Genomic_DNA"/>
</dbReference>
<dbReference type="PANTHER" id="PTHR11782:SF83">
    <property type="entry name" value="GUANOSINE-DIPHOSPHATASE"/>
    <property type="match status" value="1"/>
</dbReference>
<dbReference type="PANTHER" id="PTHR11782">
    <property type="entry name" value="ADENOSINE/GUANOSINE DIPHOSPHATASE"/>
    <property type="match status" value="1"/>
</dbReference>
<reference evidence="4 5" key="1">
    <citation type="submission" date="2024-04" db="EMBL/GenBank/DDBJ databases">
        <title>Tritrichomonas musculus Genome.</title>
        <authorList>
            <person name="Alves-Ferreira E."/>
            <person name="Grigg M."/>
            <person name="Lorenzi H."/>
            <person name="Galac M."/>
        </authorList>
    </citation>
    <scope>NUCLEOTIDE SEQUENCE [LARGE SCALE GENOMIC DNA]</scope>
    <source>
        <strain evidence="4 5">EAF2021</strain>
    </source>
</reference>
<keyword evidence="3" id="KW-0472">Membrane</keyword>
<dbReference type="Gene3D" id="3.30.420.40">
    <property type="match status" value="1"/>
</dbReference>
<feature type="transmembrane region" description="Helical" evidence="3">
    <location>
        <begin position="449"/>
        <end position="472"/>
    </location>
</feature>
<comment type="caution">
    <text evidence="4">The sequence shown here is derived from an EMBL/GenBank/DDBJ whole genome shotgun (WGS) entry which is preliminary data.</text>
</comment>
<proteinExistence type="inferred from homology"/>
<keyword evidence="3" id="KW-1133">Transmembrane helix</keyword>
<accession>A0ABR2L436</accession>
<dbReference type="InterPro" id="IPR000407">
    <property type="entry name" value="GDA1_CD39_NTPase"/>
</dbReference>
<dbReference type="Pfam" id="PF01150">
    <property type="entry name" value="GDA1_CD39"/>
    <property type="match status" value="1"/>
</dbReference>
<dbReference type="CDD" id="cd12087">
    <property type="entry name" value="TM_EGFR-like"/>
    <property type="match status" value="1"/>
</dbReference>
<keyword evidence="3" id="KW-0812">Transmembrane</keyword>
<dbReference type="Proteomes" id="UP001470230">
    <property type="component" value="Unassembled WGS sequence"/>
</dbReference>
<evidence type="ECO:0000256" key="3">
    <source>
        <dbReference type="SAM" id="Phobius"/>
    </source>
</evidence>
<evidence type="ECO:0000256" key="2">
    <source>
        <dbReference type="ARBA" id="ARBA00022801"/>
    </source>
</evidence>
<evidence type="ECO:0000256" key="1">
    <source>
        <dbReference type="ARBA" id="ARBA00009283"/>
    </source>
</evidence>
<gene>
    <name evidence="4" type="ORF">M9Y10_000394</name>
</gene>
<evidence type="ECO:0000313" key="5">
    <source>
        <dbReference type="Proteomes" id="UP001470230"/>
    </source>
</evidence>
<name>A0ABR2L436_9EUKA</name>
<sequence length="496" mass="56693">MFLLVQLLLKIVSAKHIAVFDCGSSGTRVLLINYTDTNNVYSFKQFAENWNSYYYCSNRTRKMTTPEAKEALTKDIYRILIKDGINKLVPTNERKNVPLLFYHTAGMRELSESVQNEINDYMCEYFQKNTEYDVQRKNFKVLAGWEESLYQWLTVNQVMGYINSESTMPILHMGGESMQFGLELREPPEDDFMKSFVYTVRLNGKYHYIFLYSWLKYGTGAIADISHVDRVNAGIMESPCMYKGGIYEIEVHSKEHPEGGYYYPLKGTGNFEECANLMKPVFTETKDLSKCHGYSPTVSDYLKDNCIPFADKFEHLYGGSCVGDALRYLKFNINDEVAEPLTYGQLVSLNKDYAKTSYKDVLDNNGGDENAEWTMSNAAMVKEFMNKAFCKPENLGEAGLNNIKMYYKDTYEGKLQAWNLGAAIAYESDGFQVIMPENYKESWFTAGRIAGITVGCVAFVGIIVGVIIFLVIRKRRQNDDVQLEDTTADQVEKAEN</sequence>
<organism evidence="4 5">
    <name type="scientific">Tritrichomonas musculus</name>
    <dbReference type="NCBI Taxonomy" id="1915356"/>
    <lineage>
        <taxon>Eukaryota</taxon>
        <taxon>Metamonada</taxon>
        <taxon>Parabasalia</taxon>
        <taxon>Tritrichomonadida</taxon>
        <taxon>Tritrichomonadidae</taxon>
        <taxon>Tritrichomonas</taxon>
    </lineage>
</organism>
<comment type="similarity">
    <text evidence="1">Belongs to the GDA1/CD39 NTPase family.</text>
</comment>